<dbReference type="KEGG" id="tact:SG35_011275"/>
<keyword evidence="3" id="KW-1185">Reference proteome</keyword>
<dbReference type="Gene3D" id="3.40.1010.10">
    <property type="entry name" value="Cobalt-precorrin-4 Transmethylase, Domain 1"/>
    <property type="match status" value="1"/>
</dbReference>
<protein>
    <recommendedName>
        <fullName evidence="1">Tetrapyrrole methylase domain-containing protein</fullName>
    </recommendedName>
</protein>
<dbReference type="InterPro" id="IPR014777">
    <property type="entry name" value="4pyrrole_Mease_sub1"/>
</dbReference>
<evidence type="ECO:0000313" key="3">
    <source>
        <dbReference type="Proteomes" id="UP000032568"/>
    </source>
</evidence>
<gene>
    <name evidence="2" type="ORF">SG35_011275</name>
</gene>
<name>A0AAE9YVL6_9GAMM</name>
<dbReference type="CDD" id="cd19916">
    <property type="entry name" value="OphMA_like"/>
    <property type="match status" value="1"/>
</dbReference>
<organism evidence="2 3">
    <name type="scientific">Thalassomonas actiniarum</name>
    <dbReference type="NCBI Taxonomy" id="485447"/>
    <lineage>
        <taxon>Bacteria</taxon>
        <taxon>Pseudomonadati</taxon>
        <taxon>Pseudomonadota</taxon>
        <taxon>Gammaproteobacteria</taxon>
        <taxon>Alteromonadales</taxon>
        <taxon>Colwelliaceae</taxon>
        <taxon>Thalassomonas</taxon>
    </lineage>
</organism>
<sequence length="265" mass="29225">MSGNLVCVGIGMTLGAHICPIAKSYIQEADVVFSGVSNGIVELWIKEMHNDVRSLQQYYSEGKPRTITYKEMVDAMLSEVRAGKKVVGAFYGHPGVFAYAPHKSIELAKAEGFEAKMIPGISAEDCLFADLGIDPGKYGCAQYEASQLMFYQRTIDTSAYLILWQVGIAGDQSLGKFSTTKAYRQVLIDLLAEDYPMEHQVILYEAAVLPIENTRIEKISLADFLNAELSQHTTMVIPPAKKMQSNNAILKRLAELDSTLTEQGN</sequence>
<dbReference type="Proteomes" id="UP000032568">
    <property type="component" value="Chromosome"/>
</dbReference>
<evidence type="ECO:0000259" key="1">
    <source>
        <dbReference type="Pfam" id="PF00590"/>
    </source>
</evidence>
<reference evidence="2 3" key="1">
    <citation type="journal article" date="2015" name="Genome Announc.">
        <title>Draft Genome Sequences of Marine Isolates of Thalassomonas viridans and Thalassomonas actiniarum.</title>
        <authorList>
            <person name="Olonade I."/>
            <person name="van Zyl L.J."/>
            <person name="Trindade M."/>
        </authorList>
    </citation>
    <scope>NUCLEOTIDE SEQUENCE [LARGE SCALE GENOMIC DNA]</scope>
    <source>
        <strain evidence="2 3">A5K-106</strain>
    </source>
</reference>
<dbReference type="EMBL" id="CP059735">
    <property type="protein sequence ID" value="WDE01159.1"/>
    <property type="molecule type" value="Genomic_DNA"/>
</dbReference>
<accession>A0AAE9YVL6</accession>
<dbReference type="Pfam" id="PF00590">
    <property type="entry name" value="TP_methylase"/>
    <property type="match status" value="1"/>
</dbReference>
<dbReference type="InterPro" id="IPR000878">
    <property type="entry name" value="4pyrrol_Mease"/>
</dbReference>
<evidence type="ECO:0000313" key="2">
    <source>
        <dbReference type="EMBL" id="WDE01159.1"/>
    </source>
</evidence>
<reference evidence="2 3" key="2">
    <citation type="journal article" date="2022" name="Mar. Drugs">
        <title>Bioassay-Guided Fractionation Leads to the Detection of Cholic Acid Generated by the Rare Thalassomonas sp.</title>
        <authorList>
            <person name="Pheiffer F."/>
            <person name="Schneider Y.K."/>
            <person name="Hansen E.H."/>
            <person name="Andersen J.H."/>
            <person name="Isaksson J."/>
            <person name="Busche T."/>
            <person name="R C."/>
            <person name="Kalinowski J."/>
            <person name="Zyl L.V."/>
            <person name="Trindade M."/>
        </authorList>
    </citation>
    <scope>NUCLEOTIDE SEQUENCE [LARGE SCALE GENOMIC DNA]</scope>
    <source>
        <strain evidence="2 3">A5K-106</strain>
    </source>
</reference>
<feature type="domain" description="Tetrapyrrole methylase" evidence="1">
    <location>
        <begin position="5"/>
        <end position="215"/>
    </location>
</feature>
<dbReference type="SUPFAM" id="SSF53790">
    <property type="entry name" value="Tetrapyrrole methylase"/>
    <property type="match status" value="1"/>
</dbReference>
<proteinExistence type="predicted"/>
<dbReference type="GO" id="GO:0008168">
    <property type="term" value="F:methyltransferase activity"/>
    <property type="evidence" value="ECO:0007669"/>
    <property type="project" value="InterPro"/>
</dbReference>
<dbReference type="RefSeq" id="WP_044831463.1">
    <property type="nucleotide sequence ID" value="NZ_CP059735.1"/>
</dbReference>
<dbReference type="AlphaFoldDB" id="A0AAE9YVL6"/>
<dbReference type="InterPro" id="IPR035996">
    <property type="entry name" value="4pyrrol_Methylase_sf"/>
</dbReference>